<evidence type="ECO:0000256" key="8">
    <source>
        <dbReference type="RuleBase" id="RU366063"/>
    </source>
</evidence>
<organism evidence="12 13">
    <name type="scientific">Laodelphax striatellus</name>
    <name type="common">Small brown planthopper</name>
    <name type="synonym">Delphax striatella</name>
    <dbReference type="NCBI Taxonomy" id="195883"/>
    <lineage>
        <taxon>Eukaryota</taxon>
        <taxon>Metazoa</taxon>
        <taxon>Ecdysozoa</taxon>
        <taxon>Arthropoda</taxon>
        <taxon>Hexapoda</taxon>
        <taxon>Insecta</taxon>
        <taxon>Pterygota</taxon>
        <taxon>Neoptera</taxon>
        <taxon>Paraneoptera</taxon>
        <taxon>Hemiptera</taxon>
        <taxon>Auchenorrhyncha</taxon>
        <taxon>Fulgoroidea</taxon>
        <taxon>Delphacidae</taxon>
        <taxon>Criomorphinae</taxon>
        <taxon>Laodelphax</taxon>
    </lineage>
</organism>
<proteinExistence type="inferred from homology"/>
<sequence length="308" mass="34409">MAVSRCKILLSVIHQRTVFTGITNNLLNQCNRKHFSTNGDKPISSSTDVVASSSDEPKTDSSTQKEDAEHSEYEENIKSNILKASLPFVEKCGWSKETISLGAESLGYPGVAHGMFPRGGAELVQYFYVSSNQQLVEILKQFVGETSEDVNSTKAATNAVISRKDPSANTVISYAVETRLRMIEPYLSHWPQALAIMTLPPNVPTSLANLLTLVDDIWYYAGDRSVDFNWYSRRVALAGIYKMTELYMIQDGSHDHQNTWEFLHKRLEEASQINSFLVKGESATQFAKDIAAATFITARNILGLNWNR</sequence>
<keyword evidence="4 8" id="KW-0831">Ubiquinone biosynthesis</keyword>
<dbReference type="UniPathway" id="UPA00232"/>
<comment type="pathway">
    <text evidence="2 8">Cofactor biosynthesis; ubiquinone biosynthesis.</text>
</comment>
<dbReference type="Gene3D" id="1.10.357.10">
    <property type="entry name" value="Tetracycline Repressor, domain 2"/>
    <property type="match status" value="1"/>
</dbReference>
<dbReference type="AlphaFoldDB" id="A0A482XGJ2"/>
<dbReference type="InParanoid" id="A0A482XGJ2"/>
<comment type="similarity">
    <text evidence="3 8">Belongs to the COQ9 family.</text>
</comment>
<dbReference type="NCBIfam" id="TIGR02396">
    <property type="entry name" value="diverge_rpsU"/>
    <property type="match status" value="1"/>
</dbReference>
<dbReference type="GO" id="GO:0008289">
    <property type="term" value="F:lipid binding"/>
    <property type="evidence" value="ECO:0007669"/>
    <property type="project" value="UniProtKB-UniRule"/>
</dbReference>
<feature type="region of interest" description="Disordered" evidence="9">
    <location>
        <begin position="37"/>
        <end position="73"/>
    </location>
</feature>
<dbReference type="Pfam" id="PF08511">
    <property type="entry name" value="COQ9"/>
    <property type="match status" value="1"/>
</dbReference>
<evidence type="ECO:0000256" key="4">
    <source>
        <dbReference type="ARBA" id="ARBA00022688"/>
    </source>
</evidence>
<feature type="compositionally biased region" description="Basic and acidic residues" evidence="9">
    <location>
        <begin position="55"/>
        <end position="73"/>
    </location>
</feature>
<evidence type="ECO:0000256" key="5">
    <source>
        <dbReference type="ARBA" id="ARBA00022946"/>
    </source>
</evidence>
<protein>
    <recommendedName>
        <fullName evidence="8">Ubiquinone biosynthesis protein</fullName>
    </recommendedName>
</protein>
<evidence type="ECO:0000259" key="11">
    <source>
        <dbReference type="Pfam" id="PF21392"/>
    </source>
</evidence>
<feature type="compositionally biased region" description="Low complexity" evidence="9">
    <location>
        <begin position="44"/>
        <end position="54"/>
    </location>
</feature>
<dbReference type="STRING" id="195883.A0A482XGJ2"/>
<dbReference type="SMR" id="A0A482XGJ2"/>
<dbReference type="PANTHER" id="PTHR21427">
    <property type="entry name" value="UBIQUINONE BIOSYNTHESIS PROTEIN COQ9, MITOCHONDRIAL"/>
    <property type="match status" value="1"/>
</dbReference>
<comment type="subcellular location">
    <subcellularLocation>
        <location evidence="1 8">Mitochondrion</location>
    </subcellularLocation>
</comment>
<keyword evidence="5" id="KW-0809">Transit peptide</keyword>
<dbReference type="FunCoup" id="A0A482XGJ2">
    <property type="interactions" value="1229"/>
</dbReference>
<dbReference type="EMBL" id="QKKF02010496">
    <property type="protein sequence ID" value="RZF44461.1"/>
    <property type="molecule type" value="Genomic_DNA"/>
</dbReference>
<reference evidence="12 13" key="1">
    <citation type="journal article" date="2017" name="Gigascience">
        <title>Genome sequence of the small brown planthopper, Laodelphax striatellus.</title>
        <authorList>
            <person name="Zhu J."/>
            <person name="Jiang F."/>
            <person name="Wang X."/>
            <person name="Yang P."/>
            <person name="Bao Y."/>
            <person name="Zhao W."/>
            <person name="Wang W."/>
            <person name="Lu H."/>
            <person name="Wang Q."/>
            <person name="Cui N."/>
            <person name="Li J."/>
            <person name="Chen X."/>
            <person name="Luo L."/>
            <person name="Yu J."/>
            <person name="Kang L."/>
            <person name="Cui F."/>
        </authorList>
    </citation>
    <scope>NUCLEOTIDE SEQUENCE [LARGE SCALE GENOMIC DNA]</scope>
    <source>
        <strain evidence="12">Lst14</strain>
    </source>
</reference>
<evidence type="ECO:0000256" key="7">
    <source>
        <dbReference type="ARBA" id="ARBA00023128"/>
    </source>
</evidence>
<dbReference type="Proteomes" id="UP000291343">
    <property type="component" value="Unassembled WGS sequence"/>
</dbReference>
<dbReference type="InterPro" id="IPR048674">
    <property type="entry name" value="COQ9_HTH"/>
</dbReference>
<evidence type="ECO:0000256" key="1">
    <source>
        <dbReference type="ARBA" id="ARBA00004173"/>
    </source>
</evidence>
<dbReference type="InterPro" id="IPR012762">
    <property type="entry name" value="Ubiq_biosynth_COQ9"/>
</dbReference>
<evidence type="ECO:0000259" key="10">
    <source>
        <dbReference type="Pfam" id="PF08511"/>
    </source>
</evidence>
<dbReference type="FunFam" id="1.10.357.10:FF:000004">
    <property type="entry name" value="Ubiquinone biosynthesis protein COQ9, mitochondrial"/>
    <property type="match status" value="1"/>
</dbReference>
<evidence type="ECO:0000256" key="3">
    <source>
        <dbReference type="ARBA" id="ARBA00010766"/>
    </source>
</evidence>
<evidence type="ECO:0000256" key="9">
    <source>
        <dbReference type="SAM" id="MobiDB-lite"/>
    </source>
</evidence>
<dbReference type="OrthoDB" id="619536at2759"/>
<dbReference type="GO" id="GO:0005743">
    <property type="term" value="C:mitochondrial inner membrane"/>
    <property type="evidence" value="ECO:0007669"/>
    <property type="project" value="TreeGrafter"/>
</dbReference>
<keyword evidence="6 8" id="KW-0446">Lipid-binding</keyword>
<dbReference type="GO" id="GO:0006744">
    <property type="term" value="P:ubiquinone biosynthetic process"/>
    <property type="evidence" value="ECO:0007669"/>
    <property type="project" value="UniProtKB-UniRule"/>
</dbReference>
<dbReference type="Pfam" id="PF21392">
    <property type="entry name" value="COQ9_N"/>
    <property type="match status" value="1"/>
</dbReference>
<accession>A0A482XGJ2</accession>
<evidence type="ECO:0000256" key="6">
    <source>
        <dbReference type="ARBA" id="ARBA00023121"/>
    </source>
</evidence>
<feature type="domain" description="Ubiquinone biosynthesis protein COQ9 HTH" evidence="11">
    <location>
        <begin position="74"/>
        <end position="104"/>
    </location>
</feature>
<feature type="domain" description="COQ9 C-terminal" evidence="10">
    <location>
        <begin position="203"/>
        <end position="273"/>
    </location>
</feature>
<dbReference type="InterPro" id="IPR013718">
    <property type="entry name" value="COQ9_C"/>
</dbReference>
<evidence type="ECO:0000313" key="12">
    <source>
        <dbReference type="EMBL" id="RZF44461.1"/>
    </source>
</evidence>
<keyword evidence="13" id="KW-1185">Reference proteome</keyword>
<dbReference type="PANTHER" id="PTHR21427:SF19">
    <property type="entry name" value="UBIQUINONE BIOSYNTHESIS PROTEIN COQ9, MITOCHONDRIAL"/>
    <property type="match status" value="1"/>
</dbReference>
<evidence type="ECO:0000313" key="13">
    <source>
        <dbReference type="Proteomes" id="UP000291343"/>
    </source>
</evidence>
<name>A0A482XGJ2_LAOST</name>
<gene>
    <name evidence="12" type="ORF">LSTR_LSTR002234</name>
</gene>
<evidence type="ECO:0000256" key="2">
    <source>
        <dbReference type="ARBA" id="ARBA00004749"/>
    </source>
</evidence>
<comment type="function">
    <text evidence="8">Membrane-associated protein that warps the membrane surface to access and bind aromatic isoprenes with high specificity, including ubiquinone (CoQ) isoprene intermediates and presents them directly to Coq7, therefore facilitating the Coq7-mediated hydroxylase step. Participates in the biosynthesis of coenzyme Q, also named ubiquinone, an essential lipid-soluble electron transporter for aerobic cellular respiration.</text>
</comment>
<comment type="caution">
    <text evidence="12">The sequence shown here is derived from an EMBL/GenBank/DDBJ whole genome shotgun (WGS) entry which is preliminary data.</text>
</comment>
<keyword evidence="7 8" id="KW-0496">Mitochondrion</keyword>